<dbReference type="Proteomes" id="UP000038010">
    <property type="component" value="Unassembled WGS sequence"/>
</dbReference>
<accession>A0A0N1HE65</accession>
<dbReference type="RefSeq" id="XP_018003129.1">
    <property type="nucleotide sequence ID" value="XM_018146991.1"/>
</dbReference>
<organism evidence="1 2">
    <name type="scientific">Cyphellophora attinorum</name>
    <dbReference type="NCBI Taxonomy" id="1664694"/>
    <lineage>
        <taxon>Eukaryota</taxon>
        <taxon>Fungi</taxon>
        <taxon>Dikarya</taxon>
        <taxon>Ascomycota</taxon>
        <taxon>Pezizomycotina</taxon>
        <taxon>Eurotiomycetes</taxon>
        <taxon>Chaetothyriomycetidae</taxon>
        <taxon>Chaetothyriales</taxon>
        <taxon>Cyphellophoraceae</taxon>
        <taxon>Cyphellophora</taxon>
    </lineage>
</organism>
<dbReference type="EMBL" id="LFJN01000005">
    <property type="protein sequence ID" value="KPI43166.1"/>
    <property type="molecule type" value="Genomic_DNA"/>
</dbReference>
<proteinExistence type="predicted"/>
<comment type="caution">
    <text evidence="1">The sequence shown here is derived from an EMBL/GenBank/DDBJ whole genome shotgun (WGS) entry which is preliminary data.</text>
</comment>
<evidence type="ECO:0000313" key="1">
    <source>
        <dbReference type="EMBL" id="KPI43166.1"/>
    </source>
</evidence>
<dbReference type="VEuPathDB" id="FungiDB:AB675_6683"/>
<gene>
    <name evidence="1" type="ORF">AB675_6683</name>
</gene>
<name>A0A0N1HE65_9EURO</name>
<dbReference type="AlphaFoldDB" id="A0A0N1HE65"/>
<keyword evidence="2" id="KW-1185">Reference proteome</keyword>
<reference evidence="1 2" key="1">
    <citation type="submission" date="2015-06" db="EMBL/GenBank/DDBJ databases">
        <title>Draft genome of the ant-associated black yeast Phialophora attae CBS 131958.</title>
        <authorList>
            <person name="Moreno L.F."/>
            <person name="Stielow B.J."/>
            <person name="de Hoog S."/>
            <person name="Vicente V.A."/>
            <person name="Weiss V.A."/>
            <person name="de Vries M."/>
            <person name="Cruz L.M."/>
            <person name="Souza E.M."/>
        </authorList>
    </citation>
    <scope>NUCLEOTIDE SEQUENCE [LARGE SCALE GENOMIC DNA]</scope>
    <source>
        <strain evidence="1 2">CBS 131958</strain>
    </source>
</reference>
<sequence>MPDELDVTLPSRLPLLRSVEDGVITVSTELADVEKELEPDAEDEVKDADNVIVVLEMTMMLYVEVVTKEFDVEGRDDRVDADDKELLCEVDELVPARVALPAAEADEVRLSDDVGVRVELDAVNVDTVKLFVKVVVVAKTPVLKVGL</sequence>
<dbReference type="GeneID" id="28738870"/>
<evidence type="ECO:0000313" key="2">
    <source>
        <dbReference type="Proteomes" id="UP000038010"/>
    </source>
</evidence>
<protein>
    <submittedName>
        <fullName evidence="1">Uncharacterized protein</fullName>
    </submittedName>
</protein>